<evidence type="ECO:0000313" key="5">
    <source>
        <dbReference type="Proteomes" id="UP001140206"/>
    </source>
</evidence>
<dbReference type="PANTHER" id="PTHR11908">
    <property type="entry name" value="XANTHINE DEHYDROGENASE"/>
    <property type="match status" value="1"/>
</dbReference>
<comment type="caution">
    <text evidence="4">The sequence shown here is derived from an EMBL/GenBank/DDBJ whole genome shotgun (WGS) entry which is preliminary data.</text>
</comment>
<proteinExistence type="predicted"/>
<sequence length="345" mass="38410">MDCNIDMVMVGGRHPINVRYDVGFKSDGKITALNLRVLFNSGISKDFIENIKKYNWCNLSFDIKLCKTNLTSKSSMWAPGGVQGSFVAEAIIEHVASVLFLETNTVRRKNLHSYESLILFYDFVNEEAKNYTLPTIFDKLTATLDYKNRAETVRKFNCTNKWKKRGISSVPIVYMVHCYPVPGGVSIFNDASIAVEVGGIELGQGLWTKVKQMTAFCLEKLCENESLLERVRIIQTDTLSMLQGGKLEGAAHQNRAVLACDILIGRLIPLKHSLQEENGAVSWVSLISKAVQHSINLSASSFFVPSLNNARYLNYGAATSEVKIDILSGETTILRSDISYDCGQN</sequence>
<dbReference type="InterPro" id="IPR016208">
    <property type="entry name" value="Ald_Oxase/xanthine_DH-like"/>
</dbReference>
<dbReference type="Gene3D" id="3.30.365.10">
    <property type="entry name" value="Aldehyde oxidase/xanthine dehydrogenase, molybdopterin binding domain"/>
    <property type="match status" value="3"/>
</dbReference>
<feature type="domain" description="Aldehyde oxidase/xanthine dehydrogenase first molybdopterin binding" evidence="2">
    <location>
        <begin position="4"/>
        <end position="111"/>
    </location>
</feature>
<dbReference type="Pfam" id="PF02738">
    <property type="entry name" value="MoCoBD_1"/>
    <property type="match status" value="1"/>
</dbReference>
<dbReference type="InterPro" id="IPR037165">
    <property type="entry name" value="AldOxase/xan_DH_Mopterin-bd_sf"/>
</dbReference>
<dbReference type="InterPro" id="IPR046867">
    <property type="entry name" value="AldOxase/xan_DH_MoCoBD2"/>
</dbReference>
<keyword evidence="5" id="KW-1185">Reference proteome</keyword>
<name>A0AAV8HDM8_9POAL</name>
<dbReference type="PANTHER" id="PTHR11908:SF132">
    <property type="entry name" value="ALDEHYDE OXIDASE 1-RELATED"/>
    <property type="match status" value="1"/>
</dbReference>
<evidence type="ECO:0000256" key="1">
    <source>
        <dbReference type="ARBA" id="ARBA00022505"/>
    </source>
</evidence>
<evidence type="ECO:0000259" key="3">
    <source>
        <dbReference type="Pfam" id="PF20256"/>
    </source>
</evidence>
<accession>A0AAV8HDM8</accession>
<protein>
    <submittedName>
        <fullName evidence="4">Aldehyde oxidase</fullName>
    </submittedName>
</protein>
<gene>
    <name evidence="4" type="ORF">LUZ62_026571</name>
</gene>
<dbReference type="SUPFAM" id="SSF56003">
    <property type="entry name" value="Molybdenum cofactor-binding domain"/>
    <property type="match status" value="1"/>
</dbReference>
<dbReference type="AlphaFoldDB" id="A0AAV8HDM8"/>
<evidence type="ECO:0000259" key="2">
    <source>
        <dbReference type="Pfam" id="PF02738"/>
    </source>
</evidence>
<reference evidence="4" key="1">
    <citation type="submission" date="2022-08" db="EMBL/GenBank/DDBJ databases">
        <authorList>
            <person name="Marques A."/>
        </authorList>
    </citation>
    <scope>NUCLEOTIDE SEQUENCE</scope>
    <source>
        <strain evidence="4">RhyPub2mFocal</strain>
        <tissue evidence="4">Leaves</tissue>
    </source>
</reference>
<dbReference type="EMBL" id="JAMFTS010000001">
    <property type="protein sequence ID" value="KAJ4814005.1"/>
    <property type="molecule type" value="Genomic_DNA"/>
</dbReference>
<dbReference type="Pfam" id="PF20256">
    <property type="entry name" value="MoCoBD_2"/>
    <property type="match status" value="1"/>
</dbReference>
<dbReference type="GO" id="GO:0005506">
    <property type="term" value="F:iron ion binding"/>
    <property type="evidence" value="ECO:0007669"/>
    <property type="project" value="InterPro"/>
</dbReference>
<feature type="domain" description="Aldehyde oxidase/xanthine dehydrogenase second molybdopterin binding" evidence="3">
    <location>
        <begin position="140"/>
        <end position="344"/>
    </location>
</feature>
<dbReference type="Proteomes" id="UP001140206">
    <property type="component" value="Chromosome 1"/>
</dbReference>
<keyword evidence="1" id="KW-0500">Molybdenum</keyword>
<dbReference type="InterPro" id="IPR008274">
    <property type="entry name" value="AldOxase/xan_DH_MoCoBD1"/>
</dbReference>
<dbReference type="GO" id="GO:0016491">
    <property type="term" value="F:oxidoreductase activity"/>
    <property type="evidence" value="ECO:0007669"/>
    <property type="project" value="InterPro"/>
</dbReference>
<evidence type="ECO:0000313" key="4">
    <source>
        <dbReference type="EMBL" id="KAJ4814005.1"/>
    </source>
</evidence>
<organism evidence="4 5">
    <name type="scientific">Rhynchospora pubera</name>
    <dbReference type="NCBI Taxonomy" id="906938"/>
    <lineage>
        <taxon>Eukaryota</taxon>
        <taxon>Viridiplantae</taxon>
        <taxon>Streptophyta</taxon>
        <taxon>Embryophyta</taxon>
        <taxon>Tracheophyta</taxon>
        <taxon>Spermatophyta</taxon>
        <taxon>Magnoliopsida</taxon>
        <taxon>Liliopsida</taxon>
        <taxon>Poales</taxon>
        <taxon>Cyperaceae</taxon>
        <taxon>Cyperoideae</taxon>
        <taxon>Rhynchosporeae</taxon>
        <taxon>Rhynchospora</taxon>
    </lineage>
</organism>